<gene>
    <name evidence="10" type="ORF">LX81_03480</name>
</gene>
<keyword evidence="8" id="KW-0406">Ion transport</keyword>
<dbReference type="RefSeq" id="WP_111538525.1">
    <property type="nucleotide sequence ID" value="NZ_QKZL01000021.1"/>
</dbReference>
<protein>
    <submittedName>
        <fullName evidence="10">Multisubunit potassium/proton antiporter PhaF subunit</fullName>
    </submittedName>
</protein>
<evidence type="ECO:0000313" key="10">
    <source>
        <dbReference type="EMBL" id="PZX12929.1"/>
    </source>
</evidence>
<keyword evidence="3 8" id="KW-0813">Transport</keyword>
<dbReference type="Proteomes" id="UP000248916">
    <property type="component" value="Unassembled WGS sequence"/>
</dbReference>
<dbReference type="GO" id="GO:0005886">
    <property type="term" value="C:plasma membrane"/>
    <property type="evidence" value="ECO:0007669"/>
    <property type="project" value="UniProtKB-SubCell"/>
</dbReference>
<evidence type="ECO:0000256" key="6">
    <source>
        <dbReference type="ARBA" id="ARBA00022989"/>
    </source>
</evidence>
<feature type="transmembrane region" description="Helical" evidence="9">
    <location>
        <begin position="6"/>
        <end position="26"/>
    </location>
</feature>
<evidence type="ECO:0000313" key="11">
    <source>
        <dbReference type="Proteomes" id="UP000248916"/>
    </source>
</evidence>
<evidence type="ECO:0000256" key="8">
    <source>
        <dbReference type="PIRNR" id="PIRNR028784"/>
    </source>
</evidence>
<evidence type="ECO:0000256" key="3">
    <source>
        <dbReference type="ARBA" id="ARBA00022448"/>
    </source>
</evidence>
<comment type="subcellular location">
    <subcellularLocation>
        <location evidence="1 8">Cell membrane</location>
        <topology evidence="1 8">Multi-pass membrane protein</topology>
    </subcellularLocation>
</comment>
<dbReference type="InterPro" id="IPR007208">
    <property type="entry name" value="MrpF/PhaF-like"/>
</dbReference>
<feature type="transmembrane region" description="Helical" evidence="9">
    <location>
        <begin position="35"/>
        <end position="57"/>
    </location>
</feature>
<evidence type="ECO:0000256" key="2">
    <source>
        <dbReference type="ARBA" id="ARBA00009212"/>
    </source>
</evidence>
<feature type="transmembrane region" description="Helical" evidence="9">
    <location>
        <begin position="63"/>
        <end position="83"/>
    </location>
</feature>
<dbReference type="NCBIfam" id="NF004812">
    <property type="entry name" value="PRK06161.1"/>
    <property type="match status" value="1"/>
</dbReference>
<dbReference type="GO" id="GO:0015385">
    <property type="term" value="F:sodium:proton antiporter activity"/>
    <property type="evidence" value="ECO:0007669"/>
    <property type="project" value="TreeGrafter"/>
</dbReference>
<keyword evidence="4 8" id="KW-1003">Cell membrane</keyword>
<dbReference type="PANTHER" id="PTHR34702:SF1">
    <property type="entry name" value="NA(+)_H(+) ANTIPORTER SUBUNIT F"/>
    <property type="match status" value="1"/>
</dbReference>
<comment type="similarity">
    <text evidence="2 8">Belongs to the CPA3 antiporters (TC 2.A.63) subunit F family.</text>
</comment>
<accession>A0A2W7PTY7</accession>
<dbReference type="AlphaFoldDB" id="A0A2W7PTY7"/>
<evidence type="ECO:0000256" key="7">
    <source>
        <dbReference type="ARBA" id="ARBA00023136"/>
    </source>
</evidence>
<proteinExistence type="inferred from homology"/>
<evidence type="ECO:0000256" key="9">
    <source>
        <dbReference type="SAM" id="Phobius"/>
    </source>
</evidence>
<sequence length="89" mass="9629">MIDIALYIAFGAIGLAQVLAMVRLILGPEIGDRILALDTMVINAIALIVLVGFYWGTQVYFESAIIIAMLGFVSTVALARFVLRGDIIE</sequence>
<evidence type="ECO:0000256" key="1">
    <source>
        <dbReference type="ARBA" id="ARBA00004651"/>
    </source>
</evidence>
<dbReference type="PANTHER" id="PTHR34702">
    <property type="entry name" value="NA(+)/H(+) ANTIPORTER SUBUNIT F1"/>
    <property type="match status" value="1"/>
</dbReference>
<organism evidence="10 11">
    <name type="scientific">Palleronia aestuarii</name>
    <dbReference type="NCBI Taxonomy" id="568105"/>
    <lineage>
        <taxon>Bacteria</taxon>
        <taxon>Pseudomonadati</taxon>
        <taxon>Pseudomonadota</taxon>
        <taxon>Alphaproteobacteria</taxon>
        <taxon>Rhodobacterales</taxon>
        <taxon>Roseobacteraceae</taxon>
        <taxon>Palleronia</taxon>
    </lineage>
</organism>
<keyword evidence="5 9" id="KW-0812">Transmembrane</keyword>
<keyword evidence="7 8" id="KW-0472">Membrane</keyword>
<name>A0A2W7PTY7_9RHOB</name>
<reference evidence="10 11" key="1">
    <citation type="submission" date="2018-06" db="EMBL/GenBank/DDBJ databases">
        <title>Genomic Encyclopedia of Archaeal and Bacterial Type Strains, Phase II (KMG-II): from individual species to whole genera.</title>
        <authorList>
            <person name="Goeker M."/>
        </authorList>
    </citation>
    <scope>NUCLEOTIDE SEQUENCE [LARGE SCALE GENOMIC DNA]</scope>
    <source>
        <strain evidence="10 11">DSM 22009</strain>
    </source>
</reference>
<keyword evidence="8" id="KW-0050">Antiport</keyword>
<dbReference type="PIRSF" id="PIRSF028784">
    <property type="entry name" value="MrpF"/>
    <property type="match status" value="1"/>
</dbReference>
<evidence type="ECO:0000256" key="5">
    <source>
        <dbReference type="ARBA" id="ARBA00022692"/>
    </source>
</evidence>
<comment type="caution">
    <text evidence="10">The sequence shown here is derived from an EMBL/GenBank/DDBJ whole genome shotgun (WGS) entry which is preliminary data.</text>
</comment>
<keyword evidence="6 9" id="KW-1133">Transmembrane helix</keyword>
<dbReference type="OrthoDB" id="9800226at2"/>
<evidence type="ECO:0000256" key="4">
    <source>
        <dbReference type="ARBA" id="ARBA00022475"/>
    </source>
</evidence>
<keyword evidence="11" id="KW-1185">Reference proteome</keyword>
<dbReference type="Pfam" id="PF04066">
    <property type="entry name" value="MrpF_PhaF"/>
    <property type="match status" value="1"/>
</dbReference>
<dbReference type="EMBL" id="QKZL01000021">
    <property type="protein sequence ID" value="PZX12929.1"/>
    <property type="molecule type" value="Genomic_DNA"/>
</dbReference>